<evidence type="ECO:0000256" key="1">
    <source>
        <dbReference type="PROSITE-ProRule" id="PRU00176"/>
    </source>
</evidence>
<evidence type="ECO:0000256" key="2">
    <source>
        <dbReference type="SAM" id="MobiDB-lite"/>
    </source>
</evidence>
<dbReference type="PROSITE" id="PS50102">
    <property type="entry name" value="RRM"/>
    <property type="match status" value="1"/>
</dbReference>
<dbReference type="PANTHER" id="PTHR32343:SF10">
    <property type="entry name" value="RNA-BINDING REGION RNP-1 DOMAIN-CONTAINING PROTEIN"/>
    <property type="match status" value="1"/>
</dbReference>
<evidence type="ECO:0000313" key="5">
    <source>
        <dbReference type="Proteomes" id="UP000230002"/>
    </source>
</evidence>
<comment type="caution">
    <text evidence="4">The sequence shown here is derived from an EMBL/GenBank/DDBJ whole genome shotgun (WGS) entry which is preliminary data.</text>
</comment>
<evidence type="ECO:0000313" key="4">
    <source>
        <dbReference type="EMBL" id="PIL35165.1"/>
    </source>
</evidence>
<gene>
    <name evidence="4" type="ORF">GSI_02954</name>
</gene>
<sequence length="285" mass="30526">MSANIIHVSDISATTTTTHLNDFFTFCGKINDIGYDEEKRTAKITFDKPSAAKTALMLHGGTLDGAHLSIVSDLPEAHAGPEAKETEHHPGAHIDQSDKPRAGSESVSSPTPPYSRGGHLNRALCKVAAEYLAKGYTLSDQILQRAIELDQQHGISGRFLTYIQGLDTTLGAKVLGPEQTISGKAQETFRGAQQQARAVDEQRGISKTATDYYTKALASPFGQKVKAFYTTTSKQVLDIHEEARRIHETHKTSQGQPQSQHPAAAPSSTAPAGDVPKAADAPTTA</sequence>
<keyword evidence="1" id="KW-0694">RNA-binding</keyword>
<dbReference type="STRING" id="1077348.A0A2G8SN17"/>
<dbReference type="InterPro" id="IPR000504">
    <property type="entry name" value="RRM_dom"/>
</dbReference>
<dbReference type="InterPro" id="IPR035979">
    <property type="entry name" value="RBD_domain_sf"/>
</dbReference>
<keyword evidence="5" id="KW-1185">Reference proteome</keyword>
<accession>A0A2G8SN17</accession>
<dbReference type="EMBL" id="AYKW01000004">
    <property type="protein sequence ID" value="PIL35165.1"/>
    <property type="molecule type" value="Genomic_DNA"/>
</dbReference>
<organism evidence="4 5">
    <name type="scientific">Ganoderma sinense ZZ0214-1</name>
    <dbReference type="NCBI Taxonomy" id="1077348"/>
    <lineage>
        <taxon>Eukaryota</taxon>
        <taxon>Fungi</taxon>
        <taxon>Dikarya</taxon>
        <taxon>Basidiomycota</taxon>
        <taxon>Agaricomycotina</taxon>
        <taxon>Agaricomycetes</taxon>
        <taxon>Polyporales</taxon>
        <taxon>Polyporaceae</taxon>
        <taxon>Ganoderma</taxon>
    </lineage>
</organism>
<feature type="domain" description="RRM" evidence="3">
    <location>
        <begin position="4"/>
        <end position="70"/>
    </location>
</feature>
<evidence type="ECO:0000259" key="3">
    <source>
        <dbReference type="PROSITE" id="PS50102"/>
    </source>
</evidence>
<dbReference type="Proteomes" id="UP000230002">
    <property type="component" value="Unassembled WGS sequence"/>
</dbReference>
<feature type="compositionally biased region" description="Basic and acidic residues" evidence="2">
    <location>
        <begin position="78"/>
        <end position="102"/>
    </location>
</feature>
<dbReference type="SMART" id="SM00360">
    <property type="entry name" value="RRM"/>
    <property type="match status" value="1"/>
</dbReference>
<dbReference type="PANTHER" id="PTHR32343">
    <property type="entry name" value="SERINE/ARGININE-RICH SPLICING FACTOR"/>
    <property type="match status" value="1"/>
</dbReference>
<feature type="compositionally biased region" description="Low complexity" evidence="2">
    <location>
        <begin position="253"/>
        <end position="272"/>
    </location>
</feature>
<name>A0A2G8SN17_9APHY</name>
<reference evidence="4 5" key="1">
    <citation type="journal article" date="2015" name="Sci. Rep.">
        <title>Chromosome-level genome map provides insights into diverse defense mechanisms in the medicinal fungus Ganoderma sinense.</title>
        <authorList>
            <person name="Zhu Y."/>
            <person name="Xu J."/>
            <person name="Sun C."/>
            <person name="Zhou S."/>
            <person name="Xu H."/>
            <person name="Nelson D.R."/>
            <person name="Qian J."/>
            <person name="Song J."/>
            <person name="Luo H."/>
            <person name="Xiang L."/>
            <person name="Li Y."/>
            <person name="Xu Z."/>
            <person name="Ji A."/>
            <person name="Wang L."/>
            <person name="Lu S."/>
            <person name="Hayward A."/>
            <person name="Sun W."/>
            <person name="Li X."/>
            <person name="Schwartz D.C."/>
            <person name="Wang Y."/>
            <person name="Chen S."/>
        </authorList>
    </citation>
    <scope>NUCLEOTIDE SEQUENCE [LARGE SCALE GENOMIC DNA]</scope>
    <source>
        <strain evidence="4 5">ZZ0214-1</strain>
    </source>
</reference>
<proteinExistence type="predicted"/>
<protein>
    <recommendedName>
        <fullName evidence="3">RRM domain-containing protein</fullName>
    </recommendedName>
</protein>
<dbReference type="AlphaFoldDB" id="A0A2G8SN17"/>
<feature type="region of interest" description="Disordered" evidence="2">
    <location>
        <begin position="78"/>
        <end position="115"/>
    </location>
</feature>
<dbReference type="GO" id="GO:0003723">
    <property type="term" value="F:RNA binding"/>
    <property type="evidence" value="ECO:0007669"/>
    <property type="project" value="UniProtKB-UniRule"/>
</dbReference>
<dbReference type="Gene3D" id="3.30.70.330">
    <property type="match status" value="1"/>
</dbReference>
<dbReference type="InterPro" id="IPR012677">
    <property type="entry name" value="Nucleotide-bd_a/b_plait_sf"/>
</dbReference>
<dbReference type="SUPFAM" id="SSF54928">
    <property type="entry name" value="RNA-binding domain, RBD"/>
    <property type="match status" value="1"/>
</dbReference>
<dbReference type="OrthoDB" id="7763451at2759"/>
<feature type="region of interest" description="Disordered" evidence="2">
    <location>
        <begin position="247"/>
        <end position="285"/>
    </location>
</feature>